<dbReference type="AlphaFoldDB" id="A0A8J3DLJ9"/>
<evidence type="ECO:0000313" key="1">
    <source>
        <dbReference type="EMBL" id="GHC64526.1"/>
    </source>
</evidence>
<accession>A0A8J3DLJ9</accession>
<comment type="caution">
    <text evidence="1">The sequence shown here is derived from an EMBL/GenBank/DDBJ whole genome shotgun (WGS) entry which is preliminary data.</text>
</comment>
<reference evidence="1" key="1">
    <citation type="journal article" date="2014" name="Int. J. Syst. Evol. Microbiol.">
        <title>Complete genome sequence of Corynebacterium casei LMG S-19264T (=DSM 44701T), isolated from a smear-ripened cheese.</title>
        <authorList>
            <consortium name="US DOE Joint Genome Institute (JGI-PGF)"/>
            <person name="Walter F."/>
            <person name="Albersmeier A."/>
            <person name="Kalinowski J."/>
            <person name="Ruckert C."/>
        </authorList>
    </citation>
    <scope>NUCLEOTIDE SEQUENCE</scope>
    <source>
        <strain evidence="1">KCTC 42097</strain>
    </source>
</reference>
<organism evidence="1 2">
    <name type="scientific">Limoniibacter endophyticus</name>
    <dbReference type="NCBI Taxonomy" id="1565040"/>
    <lineage>
        <taxon>Bacteria</taxon>
        <taxon>Pseudomonadati</taxon>
        <taxon>Pseudomonadota</taxon>
        <taxon>Alphaproteobacteria</taxon>
        <taxon>Hyphomicrobiales</taxon>
        <taxon>Bartonellaceae</taxon>
        <taxon>Limoniibacter</taxon>
    </lineage>
</organism>
<protein>
    <recommendedName>
        <fullName evidence="3">Flagellar biosynthesis/type III secretory pathway protein FliH</fullName>
    </recommendedName>
</protein>
<name>A0A8J3DLJ9_9HYPH</name>
<evidence type="ECO:0008006" key="3">
    <source>
        <dbReference type="Google" id="ProtNLM"/>
    </source>
</evidence>
<dbReference type="EMBL" id="BMZO01000002">
    <property type="protein sequence ID" value="GHC64526.1"/>
    <property type="molecule type" value="Genomic_DNA"/>
</dbReference>
<dbReference type="RefSeq" id="WP_189487894.1">
    <property type="nucleotide sequence ID" value="NZ_BMZO01000002.1"/>
</dbReference>
<dbReference type="Proteomes" id="UP000641137">
    <property type="component" value="Unassembled WGS sequence"/>
</dbReference>
<reference evidence="1" key="2">
    <citation type="submission" date="2020-09" db="EMBL/GenBank/DDBJ databases">
        <authorList>
            <person name="Sun Q."/>
            <person name="Kim S."/>
        </authorList>
    </citation>
    <scope>NUCLEOTIDE SEQUENCE</scope>
    <source>
        <strain evidence="1">KCTC 42097</strain>
    </source>
</reference>
<keyword evidence="2" id="KW-1185">Reference proteome</keyword>
<evidence type="ECO:0000313" key="2">
    <source>
        <dbReference type="Proteomes" id="UP000641137"/>
    </source>
</evidence>
<gene>
    <name evidence="1" type="ORF">GCM10010136_06550</name>
</gene>
<sequence length="215" mass="22887">MTAAAQRLAALLPDFGTPGAVTPSTPASSHVIRAAAQPNTVAKPKQPDIATLIADAVTQAESLLHERLEAEYQAQIAGRQQEHEAAIEALRLEAAQREADLIAVKLGFLEKHIVDTVSGAVGQVLVQALSEPLHAQALNAFIPALKTLMADENALRIEISGPANMIAVLKMRLSNQGWSIVWRETDTLDVTASCNGQVIGTRLGEWSKTLSGLFS</sequence>
<proteinExistence type="predicted"/>